<evidence type="ECO:0000313" key="3">
    <source>
        <dbReference type="EMBL" id="RFU43213.1"/>
    </source>
</evidence>
<reference evidence="3 4" key="1">
    <citation type="submission" date="2018-08" db="EMBL/GenBank/DDBJ databases">
        <title>Actinomadura jelena sp. nov., a novel Actinomycete isolated from soil in Chad.</title>
        <authorList>
            <person name="Shi L."/>
        </authorList>
    </citation>
    <scope>NUCLEOTIDE SEQUENCE [LARGE SCALE GENOMIC DNA]</scope>
    <source>
        <strain evidence="3 4">NEAU-G17</strain>
    </source>
</reference>
<accession>A0A372JT58</accession>
<organism evidence="3 4">
    <name type="scientific">Actinomadura logoneensis</name>
    <dbReference type="NCBI Taxonomy" id="2293572"/>
    <lineage>
        <taxon>Bacteria</taxon>
        <taxon>Bacillati</taxon>
        <taxon>Actinomycetota</taxon>
        <taxon>Actinomycetes</taxon>
        <taxon>Streptosporangiales</taxon>
        <taxon>Thermomonosporaceae</taxon>
        <taxon>Actinomadura</taxon>
    </lineage>
</organism>
<evidence type="ECO:0000256" key="1">
    <source>
        <dbReference type="ARBA" id="ARBA00004370"/>
    </source>
</evidence>
<dbReference type="PANTHER" id="PTHR37042">
    <property type="entry name" value="OUTER MEMBRANE PROTEIN RV1973"/>
    <property type="match status" value="1"/>
</dbReference>
<comment type="subcellular location">
    <subcellularLocation>
        <location evidence="1">Membrane</location>
    </subcellularLocation>
</comment>
<proteinExistence type="predicted"/>
<comment type="caution">
    <text evidence="3">The sequence shown here is derived from an EMBL/GenBank/DDBJ whole genome shotgun (WGS) entry which is preliminary data.</text>
</comment>
<dbReference type="Proteomes" id="UP000261811">
    <property type="component" value="Unassembled WGS sequence"/>
</dbReference>
<dbReference type="EMBL" id="QURH01000039">
    <property type="protein sequence ID" value="RFU43213.1"/>
    <property type="molecule type" value="Genomic_DNA"/>
</dbReference>
<keyword evidence="2" id="KW-0472">Membrane</keyword>
<protein>
    <recommendedName>
        <fullName evidence="5">Mce-associated membrane protein</fullName>
    </recommendedName>
</protein>
<dbReference type="OrthoDB" id="3472661at2"/>
<gene>
    <name evidence="3" type="ORF">DZF91_02295</name>
</gene>
<name>A0A372JT58_9ACTN</name>
<sequence length="169" mass="18470">MTRLTGFVLVAAALAFLGFAGWRWAGTVWNEDRTYAAQRDDMRDTAVRDMVMLNSVDPSRAQLDMEHWLDISTGTLREALQRDLPAAQAKFAKQRVPTRGEVTAAAVTSFDADAGKATVLASVRVFLGADADGAPSSEQRKRFEVGMKRISDGLWKVESLTPVAPGGRR</sequence>
<dbReference type="RefSeq" id="WP_117355861.1">
    <property type="nucleotide sequence ID" value="NZ_QURH01000039.1"/>
</dbReference>
<evidence type="ECO:0000256" key="2">
    <source>
        <dbReference type="ARBA" id="ARBA00023136"/>
    </source>
</evidence>
<keyword evidence="4" id="KW-1185">Reference proteome</keyword>
<evidence type="ECO:0000313" key="4">
    <source>
        <dbReference type="Proteomes" id="UP000261811"/>
    </source>
</evidence>
<dbReference type="AlphaFoldDB" id="A0A372JT58"/>
<dbReference type="PANTHER" id="PTHR37042:SF4">
    <property type="entry name" value="OUTER MEMBRANE PROTEIN RV1973"/>
    <property type="match status" value="1"/>
</dbReference>
<evidence type="ECO:0008006" key="5">
    <source>
        <dbReference type="Google" id="ProtNLM"/>
    </source>
</evidence>
<dbReference type="GO" id="GO:0016020">
    <property type="term" value="C:membrane"/>
    <property type="evidence" value="ECO:0007669"/>
    <property type="project" value="UniProtKB-SubCell"/>
</dbReference>